<dbReference type="PANTHER" id="PTHR21310">
    <property type="entry name" value="AMINOGLYCOSIDE PHOSPHOTRANSFERASE-RELATED-RELATED"/>
    <property type="match status" value="1"/>
</dbReference>
<organism evidence="2 3">
    <name type="scientific">Penicillium capsulatum</name>
    <dbReference type="NCBI Taxonomy" id="69766"/>
    <lineage>
        <taxon>Eukaryota</taxon>
        <taxon>Fungi</taxon>
        <taxon>Dikarya</taxon>
        <taxon>Ascomycota</taxon>
        <taxon>Pezizomycotina</taxon>
        <taxon>Eurotiomycetes</taxon>
        <taxon>Eurotiomycetidae</taxon>
        <taxon>Eurotiales</taxon>
        <taxon>Aspergillaceae</taxon>
        <taxon>Penicillium</taxon>
    </lineage>
</organism>
<reference evidence="2" key="1">
    <citation type="submission" date="2022-11" db="EMBL/GenBank/DDBJ databases">
        <authorList>
            <person name="Petersen C."/>
        </authorList>
    </citation>
    <scope>NUCLEOTIDE SEQUENCE</scope>
    <source>
        <strain evidence="2">IBT 21917</strain>
    </source>
</reference>
<accession>A0A9W9I128</accession>
<keyword evidence="3" id="KW-1185">Reference proteome</keyword>
<dbReference type="Proteomes" id="UP001146351">
    <property type="component" value="Unassembled WGS sequence"/>
</dbReference>
<dbReference type="InterPro" id="IPR011009">
    <property type="entry name" value="Kinase-like_dom_sf"/>
</dbReference>
<evidence type="ECO:0000313" key="3">
    <source>
        <dbReference type="Proteomes" id="UP001146351"/>
    </source>
</evidence>
<dbReference type="OrthoDB" id="2906425at2759"/>
<comment type="caution">
    <text evidence="2">The sequence shown here is derived from an EMBL/GenBank/DDBJ whole genome shotgun (WGS) entry which is preliminary data.</text>
</comment>
<proteinExistence type="predicted"/>
<name>A0A9W9I128_9EURO</name>
<dbReference type="InterPro" id="IPR051678">
    <property type="entry name" value="AGP_Transferase"/>
</dbReference>
<gene>
    <name evidence="2" type="ORF">N7492_006202</name>
</gene>
<feature type="domain" description="Aminoglycoside phosphotransferase" evidence="1">
    <location>
        <begin position="74"/>
        <end position="177"/>
    </location>
</feature>
<evidence type="ECO:0000259" key="1">
    <source>
        <dbReference type="Pfam" id="PF01636"/>
    </source>
</evidence>
<dbReference type="AlphaFoldDB" id="A0A9W9I128"/>
<evidence type="ECO:0000313" key="2">
    <source>
        <dbReference type="EMBL" id="KAJ5165906.1"/>
    </source>
</evidence>
<sequence length="192" mass="22660">MERVRGEELPKVWMSMSEETVARVFSQLRKIFQELRALKPPPGTGVESCVGDSLYDSRLTRPKLGFGPFKTMQEFHSLLRQDSKPEDLIDLQKDQDWYDLQDMMSKQDGPWPPPCFAHGDINPFNIIVHEGNVAGIIDWEFSGWYPDYWEYTSAWFGNITRTEWQGVLDRFLDRPHPEVFKMEEIRNKWWGE</sequence>
<dbReference type="PANTHER" id="PTHR21310:SF55">
    <property type="entry name" value="AMINOGLYCOSIDE PHOSPHOTRANSFERASE DOMAIN-CONTAINING PROTEIN"/>
    <property type="match status" value="1"/>
</dbReference>
<dbReference type="InterPro" id="IPR002575">
    <property type="entry name" value="Aminoglycoside_PTrfase"/>
</dbReference>
<dbReference type="SUPFAM" id="SSF56112">
    <property type="entry name" value="Protein kinase-like (PK-like)"/>
    <property type="match status" value="1"/>
</dbReference>
<dbReference type="Gene3D" id="3.90.1200.10">
    <property type="match status" value="1"/>
</dbReference>
<reference evidence="2" key="2">
    <citation type="journal article" date="2023" name="IMA Fungus">
        <title>Comparative genomic study of the Penicillium genus elucidates a diverse pangenome and 15 lateral gene transfer events.</title>
        <authorList>
            <person name="Petersen C."/>
            <person name="Sorensen T."/>
            <person name="Nielsen M.R."/>
            <person name="Sondergaard T.E."/>
            <person name="Sorensen J.L."/>
            <person name="Fitzpatrick D.A."/>
            <person name="Frisvad J.C."/>
            <person name="Nielsen K.L."/>
        </authorList>
    </citation>
    <scope>NUCLEOTIDE SEQUENCE</scope>
    <source>
        <strain evidence="2">IBT 21917</strain>
    </source>
</reference>
<protein>
    <recommendedName>
        <fullName evidence="1">Aminoglycoside phosphotransferase domain-containing protein</fullName>
    </recommendedName>
</protein>
<dbReference type="EMBL" id="JAPQKO010000004">
    <property type="protein sequence ID" value="KAJ5165906.1"/>
    <property type="molecule type" value="Genomic_DNA"/>
</dbReference>
<dbReference type="Pfam" id="PF01636">
    <property type="entry name" value="APH"/>
    <property type="match status" value="1"/>
</dbReference>